<dbReference type="EMBL" id="MKZS01000001">
    <property type="protein sequence ID" value="OLT58516.1"/>
    <property type="molecule type" value="Genomic_DNA"/>
</dbReference>
<reference evidence="1 2" key="1">
    <citation type="submission" date="2016-10" db="EMBL/GenBank/DDBJ databases">
        <title>Comparative genomics uncovers the prolific and rare metabolic potential of the cyanobacterial genus Moorea.</title>
        <authorList>
            <person name="Leao T."/>
            <person name="Castelao G."/>
            <person name="Korobeynikov A."/>
            <person name="Monroe E.A."/>
            <person name="Podell S."/>
            <person name="Glukhov E."/>
            <person name="Allen E."/>
            <person name="Gerwick W.H."/>
            <person name="Gerwick L."/>
        </authorList>
    </citation>
    <scope>NUCLEOTIDE SEQUENCE [LARGE SCALE GENOMIC DNA]</scope>
    <source>
        <strain evidence="1 2">PNG5-198</strain>
    </source>
</reference>
<protein>
    <recommendedName>
        <fullName evidence="3">CopG family transcriptional regulator</fullName>
    </recommendedName>
</protein>
<evidence type="ECO:0000313" key="2">
    <source>
        <dbReference type="Proteomes" id="UP000186657"/>
    </source>
</evidence>
<accession>A0A1U7MXU9</accession>
<evidence type="ECO:0000313" key="1">
    <source>
        <dbReference type="EMBL" id="OLT58516.1"/>
    </source>
</evidence>
<sequence>MSQQLTLEISDEVYADLQRKANAVGISITDWIVAVLSRQDGTVSTTMLSPEQQEQARQKFKSHAGAVSLGHATGVDNLEIDADLARAYSDEY</sequence>
<dbReference type="Proteomes" id="UP000186657">
    <property type="component" value="Unassembled WGS sequence"/>
</dbReference>
<keyword evidence="2" id="KW-1185">Reference proteome</keyword>
<comment type="caution">
    <text evidence="1">The sequence shown here is derived from an EMBL/GenBank/DDBJ whole genome shotgun (WGS) entry which is preliminary data.</text>
</comment>
<gene>
    <name evidence="1" type="ORF">BJP37_05100</name>
</gene>
<name>A0A1U7MXU9_9CYAN</name>
<dbReference type="RefSeq" id="WP_075897057.1">
    <property type="nucleotide sequence ID" value="NZ_MKZS01000001.1"/>
</dbReference>
<evidence type="ECO:0008006" key="3">
    <source>
        <dbReference type="Google" id="ProtNLM"/>
    </source>
</evidence>
<proteinExistence type="predicted"/>
<organism evidence="1 2">
    <name type="scientific">Moorena bouillonii PNG</name>
    <dbReference type="NCBI Taxonomy" id="568701"/>
    <lineage>
        <taxon>Bacteria</taxon>
        <taxon>Bacillati</taxon>
        <taxon>Cyanobacteriota</taxon>
        <taxon>Cyanophyceae</taxon>
        <taxon>Coleofasciculales</taxon>
        <taxon>Coleofasciculaceae</taxon>
        <taxon>Moorena</taxon>
    </lineage>
</organism>
<dbReference type="AlphaFoldDB" id="A0A1U7MXU9"/>